<dbReference type="PANTHER" id="PTHR43776:SF7">
    <property type="entry name" value="D,D-DIPEPTIDE TRANSPORT ATP-BINDING PROTEIN DDPF-RELATED"/>
    <property type="match status" value="1"/>
</dbReference>
<dbReference type="Pfam" id="PF00005">
    <property type="entry name" value="ABC_tran"/>
    <property type="match status" value="1"/>
</dbReference>
<organism evidence="6 7">
    <name type="scientific">Pseudonocardia kunmingensis</name>
    <dbReference type="NCBI Taxonomy" id="630975"/>
    <lineage>
        <taxon>Bacteria</taxon>
        <taxon>Bacillati</taxon>
        <taxon>Actinomycetota</taxon>
        <taxon>Actinomycetes</taxon>
        <taxon>Pseudonocardiales</taxon>
        <taxon>Pseudonocardiaceae</taxon>
        <taxon>Pseudonocardia</taxon>
    </lineage>
</organism>
<reference evidence="6 7" key="1">
    <citation type="submission" date="2019-06" db="EMBL/GenBank/DDBJ databases">
        <title>Sequencing the genomes of 1000 actinobacteria strains.</title>
        <authorList>
            <person name="Klenk H.-P."/>
        </authorList>
    </citation>
    <scope>NUCLEOTIDE SEQUENCE [LARGE SCALE GENOMIC DNA]</scope>
    <source>
        <strain evidence="6 7">DSM 45301</strain>
    </source>
</reference>
<gene>
    <name evidence="6" type="ORF">FB558_3658</name>
</gene>
<dbReference type="Gene3D" id="3.40.50.300">
    <property type="entry name" value="P-loop containing nucleotide triphosphate hydrolases"/>
    <property type="match status" value="1"/>
</dbReference>
<accession>A0A543DPA3</accession>
<dbReference type="AlphaFoldDB" id="A0A543DPA3"/>
<dbReference type="Proteomes" id="UP000315677">
    <property type="component" value="Unassembled WGS sequence"/>
</dbReference>
<name>A0A543DPA3_9PSEU</name>
<evidence type="ECO:0000313" key="7">
    <source>
        <dbReference type="Proteomes" id="UP000315677"/>
    </source>
</evidence>
<keyword evidence="3" id="KW-0547">Nucleotide-binding</keyword>
<evidence type="ECO:0000256" key="3">
    <source>
        <dbReference type="ARBA" id="ARBA00022741"/>
    </source>
</evidence>
<proteinExistence type="inferred from homology"/>
<keyword evidence="2" id="KW-0813">Transport</keyword>
<sequence>MTALLTVRDLVKEYPGRRGRRVQAVSGVSFTLDAGQTLGLVGESGCGKSTTARCLLRLVEPTSGEVLLRGENVLALRPRSMRRLRCDLQIVFQDPYGSLDPG</sequence>
<keyword evidence="4" id="KW-0067">ATP-binding</keyword>
<evidence type="ECO:0000256" key="1">
    <source>
        <dbReference type="ARBA" id="ARBA00005417"/>
    </source>
</evidence>
<keyword evidence="7" id="KW-1185">Reference proteome</keyword>
<dbReference type="OrthoDB" id="5170605at2"/>
<evidence type="ECO:0000256" key="2">
    <source>
        <dbReference type="ARBA" id="ARBA00022448"/>
    </source>
</evidence>
<dbReference type="GO" id="GO:0005524">
    <property type="term" value="F:ATP binding"/>
    <property type="evidence" value="ECO:0007669"/>
    <property type="project" value="UniProtKB-KW"/>
</dbReference>
<protein>
    <submittedName>
        <fullName evidence="6">ABC transporter family protein</fullName>
    </submittedName>
</protein>
<evidence type="ECO:0000256" key="4">
    <source>
        <dbReference type="ARBA" id="ARBA00022840"/>
    </source>
</evidence>
<comment type="caution">
    <text evidence="6">The sequence shown here is derived from an EMBL/GenBank/DDBJ whole genome shotgun (WGS) entry which is preliminary data.</text>
</comment>
<dbReference type="InterPro" id="IPR050319">
    <property type="entry name" value="ABC_transp_ATP-bind"/>
</dbReference>
<evidence type="ECO:0000259" key="5">
    <source>
        <dbReference type="Pfam" id="PF00005"/>
    </source>
</evidence>
<comment type="similarity">
    <text evidence="1">Belongs to the ABC transporter superfamily.</text>
</comment>
<dbReference type="InterPro" id="IPR027417">
    <property type="entry name" value="P-loop_NTPase"/>
</dbReference>
<dbReference type="EMBL" id="VFPA01000002">
    <property type="protein sequence ID" value="TQM11113.1"/>
    <property type="molecule type" value="Genomic_DNA"/>
</dbReference>
<dbReference type="PANTHER" id="PTHR43776">
    <property type="entry name" value="TRANSPORT ATP-BINDING PROTEIN"/>
    <property type="match status" value="1"/>
</dbReference>
<evidence type="ECO:0000313" key="6">
    <source>
        <dbReference type="EMBL" id="TQM11113.1"/>
    </source>
</evidence>
<feature type="domain" description="ABC transporter" evidence="5">
    <location>
        <begin position="26"/>
        <end position="95"/>
    </location>
</feature>
<dbReference type="InterPro" id="IPR003439">
    <property type="entry name" value="ABC_transporter-like_ATP-bd"/>
</dbReference>
<dbReference type="GO" id="GO:0016887">
    <property type="term" value="F:ATP hydrolysis activity"/>
    <property type="evidence" value="ECO:0007669"/>
    <property type="project" value="InterPro"/>
</dbReference>
<dbReference type="SUPFAM" id="SSF52540">
    <property type="entry name" value="P-loop containing nucleoside triphosphate hydrolases"/>
    <property type="match status" value="1"/>
</dbReference>